<name>A0AAD4KYL2_9EURO</name>
<comment type="caution">
    <text evidence="2">The sequence shown here is derived from an EMBL/GenBank/DDBJ whole genome shotgun (WGS) entry which is preliminary data.</text>
</comment>
<keyword evidence="1" id="KW-0812">Transmembrane</keyword>
<proteinExistence type="predicted"/>
<gene>
    <name evidence="2" type="ORF">BGW36DRAFT_354763</name>
</gene>
<keyword evidence="1" id="KW-0472">Membrane</keyword>
<reference evidence="2" key="1">
    <citation type="submission" date="2021-12" db="EMBL/GenBank/DDBJ databases">
        <title>Convergent genome expansion in fungi linked to evolution of root-endophyte symbiosis.</title>
        <authorList>
            <consortium name="DOE Joint Genome Institute"/>
            <person name="Ke Y.-H."/>
            <person name="Bonito G."/>
            <person name="Liao H.-L."/>
            <person name="Looney B."/>
            <person name="Rojas-Flechas A."/>
            <person name="Nash J."/>
            <person name="Hameed K."/>
            <person name="Schadt C."/>
            <person name="Martin F."/>
            <person name="Crous P.W."/>
            <person name="Miettinen O."/>
            <person name="Magnuson J.K."/>
            <person name="Labbe J."/>
            <person name="Jacobson D."/>
            <person name="Doktycz M.J."/>
            <person name="Veneault-Fourrey C."/>
            <person name="Kuo A."/>
            <person name="Mondo S."/>
            <person name="Calhoun S."/>
            <person name="Riley R."/>
            <person name="Ohm R."/>
            <person name="LaButti K."/>
            <person name="Andreopoulos B."/>
            <person name="Pangilinan J."/>
            <person name="Nolan M."/>
            <person name="Tritt A."/>
            <person name="Clum A."/>
            <person name="Lipzen A."/>
            <person name="Daum C."/>
            <person name="Barry K."/>
            <person name="Grigoriev I.V."/>
            <person name="Vilgalys R."/>
        </authorList>
    </citation>
    <scope>NUCLEOTIDE SEQUENCE</scope>
    <source>
        <strain evidence="2">PMI_201</strain>
    </source>
</reference>
<feature type="transmembrane region" description="Helical" evidence="1">
    <location>
        <begin position="100"/>
        <end position="120"/>
    </location>
</feature>
<feature type="transmembrane region" description="Helical" evidence="1">
    <location>
        <begin position="132"/>
        <end position="158"/>
    </location>
</feature>
<keyword evidence="3" id="KW-1185">Reference proteome</keyword>
<accession>A0AAD4KYL2</accession>
<evidence type="ECO:0000256" key="1">
    <source>
        <dbReference type="SAM" id="Phobius"/>
    </source>
</evidence>
<protein>
    <submittedName>
        <fullName evidence="2">Uncharacterized protein</fullName>
    </submittedName>
</protein>
<feature type="transmembrane region" description="Helical" evidence="1">
    <location>
        <begin position="367"/>
        <end position="389"/>
    </location>
</feature>
<feature type="transmembrane region" description="Helical" evidence="1">
    <location>
        <begin position="265"/>
        <end position="290"/>
    </location>
</feature>
<dbReference type="RefSeq" id="XP_046076360.1">
    <property type="nucleotide sequence ID" value="XM_046213565.1"/>
</dbReference>
<feature type="transmembrane region" description="Helical" evidence="1">
    <location>
        <begin position="225"/>
        <end position="244"/>
    </location>
</feature>
<keyword evidence="1" id="KW-1133">Transmembrane helix</keyword>
<evidence type="ECO:0000313" key="2">
    <source>
        <dbReference type="EMBL" id="KAH8703342.1"/>
    </source>
</evidence>
<organism evidence="2 3">
    <name type="scientific">Talaromyces proteolyticus</name>
    <dbReference type="NCBI Taxonomy" id="1131652"/>
    <lineage>
        <taxon>Eukaryota</taxon>
        <taxon>Fungi</taxon>
        <taxon>Dikarya</taxon>
        <taxon>Ascomycota</taxon>
        <taxon>Pezizomycotina</taxon>
        <taxon>Eurotiomycetes</taxon>
        <taxon>Eurotiomycetidae</taxon>
        <taxon>Eurotiales</taxon>
        <taxon>Trichocomaceae</taxon>
        <taxon>Talaromyces</taxon>
        <taxon>Talaromyces sect. Bacilispori</taxon>
    </lineage>
</organism>
<dbReference type="EMBL" id="JAJTJA010000002">
    <property type="protein sequence ID" value="KAH8703342.1"/>
    <property type="molecule type" value="Genomic_DNA"/>
</dbReference>
<dbReference type="AlphaFoldDB" id="A0AAD4KYL2"/>
<dbReference type="Proteomes" id="UP001201262">
    <property type="component" value="Unassembled WGS sequence"/>
</dbReference>
<dbReference type="GeneID" id="70243852"/>
<evidence type="ECO:0000313" key="3">
    <source>
        <dbReference type="Proteomes" id="UP001201262"/>
    </source>
</evidence>
<sequence>MSWMIGFGQFLLLCLTVFGFKSLLLFSVANGFVAHTQLPHKTGEFLAPLSRSSSTTNNGLEYQNVPLNPWLLGISERMDRQNIDFLIFMWPFVDGTRPDAALVLLNFAGAAGAAWMLVVIESVRNIHRERRVLYYIFPWGYLVFHYSHAMVTPLYSIWNLFWSPLQTNLNKSRPRDYVINRVDTIALISSQALAYIVPLALFAAPVPQVLSVFRKQTVVAWYQPWSVWIAVTHFIVTVFVRRWTQQSKSGTVDIYKESRSNHRTIYGFAFGLTATPHIIVLSISLTALLYPGLYSPRFAGLLHPQNVFIPPSPWSEIKAPHLVEGCKWLLQWDYIIGSTAVLVWVLTQYISLQLSQTHDKRCSWNCLLWKIVIWTVLTGPTAAAIQLLWKRDEIIFDAAIEEAIITTIKKQP</sequence>
<feature type="transmembrane region" description="Helical" evidence="1">
    <location>
        <begin position="334"/>
        <end position="355"/>
    </location>
</feature>